<name>A0A4R6WVM6_9SPHI</name>
<gene>
    <name evidence="3" type="ORF">CLV99_0420</name>
</gene>
<dbReference type="CDD" id="cd09620">
    <property type="entry name" value="CBM9_like_3"/>
    <property type="match status" value="1"/>
</dbReference>
<evidence type="ECO:0000313" key="3">
    <source>
        <dbReference type="EMBL" id="TDQ81298.1"/>
    </source>
</evidence>
<accession>A0A4R6WVM6</accession>
<dbReference type="Proteomes" id="UP000295292">
    <property type="component" value="Unassembled WGS sequence"/>
</dbReference>
<evidence type="ECO:0000256" key="1">
    <source>
        <dbReference type="SAM" id="SignalP"/>
    </source>
</evidence>
<dbReference type="Gene3D" id="2.60.40.1190">
    <property type="match status" value="1"/>
</dbReference>
<dbReference type="OrthoDB" id="9786766at2"/>
<dbReference type="InterPro" id="IPR010502">
    <property type="entry name" value="Carb-bd_dom_fam9"/>
</dbReference>
<dbReference type="GO" id="GO:0016052">
    <property type="term" value="P:carbohydrate catabolic process"/>
    <property type="evidence" value="ECO:0007669"/>
    <property type="project" value="InterPro"/>
</dbReference>
<reference evidence="3 4" key="1">
    <citation type="submission" date="2019-03" db="EMBL/GenBank/DDBJ databases">
        <title>Genomic Encyclopedia of Archaeal and Bacterial Type Strains, Phase II (KMG-II): from individual species to whole genera.</title>
        <authorList>
            <person name="Goeker M."/>
        </authorList>
    </citation>
    <scope>NUCLEOTIDE SEQUENCE [LARGE SCALE GENOMIC DNA]</scope>
    <source>
        <strain evidence="3 4">DSM 28353</strain>
    </source>
</reference>
<dbReference type="RefSeq" id="WP_133582828.1">
    <property type="nucleotide sequence ID" value="NZ_SNYV01000004.1"/>
</dbReference>
<organism evidence="3 4">
    <name type="scientific">Sphingobacterium yanglingense</name>
    <dbReference type="NCBI Taxonomy" id="1437280"/>
    <lineage>
        <taxon>Bacteria</taxon>
        <taxon>Pseudomonadati</taxon>
        <taxon>Bacteroidota</taxon>
        <taxon>Sphingobacteriia</taxon>
        <taxon>Sphingobacteriales</taxon>
        <taxon>Sphingobacteriaceae</taxon>
        <taxon>Sphingobacterium</taxon>
    </lineage>
</organism>
<dbReference type="PANTHER" id="PTHR35532">
    <property type="entry name" value="SIMILAR TO POLYHYDROXYALKANOATE DEPOLYMERASE"/>
    <property type="match status" value="1"/>
</dbReference>
<feature type="chain" id="PRO_5020637752" evidence="1">
    <location>
        <begin position="22"/>
        <end position="367"/>
    </location>
</feature>
<evidence type="ECO:0000313" key="4">
    <source>
        <dbReference type="Proteomes" id="UP000295292"/>
    </source>
</evidence>
<sequence length="367" mass="43064">MLKPFYIIIFLFTTGSFHAHAQQNLSQALRMQSLPKTYPVLKTEEAIVIDGLNNETAWARAPWSDKFVDIEGDFKPTPRFETKVKMLWDENYLYLYARLDEPHIWGTLTQHDAIIYHDNDFEVFLKPSEHQSLYYEIEVNALNTIMDLMMAKAYRIGGEAIMHWDVKNLKSAVHIEGTLNNPNDIDSYWSVEMAIPFTSLGTFGRSPTPRVNSFWQINFSRVQWQHIIENGEYKRKKENGKLVAEDNWVWSPIGIINMHYPERWGYIQFVEHIDKDSYPKSQTIEQAAWNIFYLQQLHFAGNNRKYSPRLETLPGFEKILKPQVSGIKHRITINKDKTFYKSELLDPANHIKVTIDNFGNYTISYEQ</sequence>
<dbReference type="Pfam" id="PF06452">
    <property type="entry name" value="CBM9_1"/>
    <property type="match status" value="1"/>
</dbReference>
<feature type="domain" description="Carbohydrate-binding" evidence="2">
    <location>
        <begin position="49"/>
        <end position="200"/>
    </location>
</feature>
<dbReference type="SUPFAM" id="SSF49344">
    <property type="entry name" value="CBD9-like"/>
    <property type="match status" value="1"/>
</dbReference>
<keyword evidence="4" id="KW-1185">Reference proteome</keyword>
<comment type="caution">
    <text evidence="3">The sequence shown here is derived from an EMBL/GenBank/DDBJ whole genome shotgun (WGS) entry which is preliminary data.</text>
</comment>
<dbReference type="GO" id="GO:0004553">
    <property type="term" value="F:hydrolase activity, hydrolyzing O-glycosyl compounds"/>
    <property type="evidence" value="ECO:0007669"/>
    <property type="project" value="InterPro"/>
</dbReference>
<evidence type="ECO:0000259" key="2">
    <source>
        <dbReference type="Pfam" id="PF06452"/>
    </source>
</evidence>
<feature type="signal peptide" evidence="1">
    <location>
        <begin position="1"/>
        <end position="21"/>
    </location>
</feature>
<proteinExistence type="predicted"/>
<protein>
    <submittedName>
        <fullName evidence="3">Carbohydrate binding protein with CBM9 domain</fullName>
    </submittedName>
</protein>
<dbReference type="PANTHER" id="PTHR35532:SF5">
    <property type="entry name" value="CARBOHYDRATE-BINDING DOMAIN-CONTAINING PROTEIN"/>
    <property type="match status" value="1"/>
</dbReference>
<dbReference type="GO" id="GO:0030246">
    <property type="term" value="F:carbohydrate binding"/>
    <property type="evidence" value="ECO:0007669"/>
    <property type="project" value="InterPro"/>
</dbReference>
<dbReference type="EMBL" id="SNYV01000004">
    <property type="protein sequence ID" value="TDQ81298.1"/>
    <property type="molecule type" value="Genomic_DNA"/>
</dbReference>
<dbReference type="AlphaFoldDB" id="A0A4R6WVM6"/>
<keyword evidence="1" id="KW-0732">Signal</keyword>